<dbReference type="InterPro" id="IPR039426">
    <property type="entry name" value="TonB-dep_rcpt-like"/>
</dbReference>
<evidence type="ECO:0000256" key="3">
    <source>
        <dbReference type="ARBA" id="ARBA00022452"/>
    </source>
</evidence>
<dbReference type="eggNOG" id="COG4771">
    <property type="taxonomic scope" value="Bacteria"/>
</dbReference>
<evidence type="ECO:0000256" key="1">
    <source>
        <dbReference type="ARBA" id="ARBA00004571"/>
    </source>
</evidence>
<feature type="domain" description="TonB-dependent receptor plug" evidence="15">
    <location>
        <begin position="56"/>
        <end position="162"/>
    </location>
</feature>
<keyword evidence="9 11" id="KW-0472">Membrane</keyword>
<dbReference type="KEGG" id="nre:BES08_19305"/>
<evidence type="ECO:0000256" key="4">
    <source>
        <dbReference type="ARBA" id="ARBA00022496"/>
    </source>
</evidence>
<dbReference type="RefSeq" id="WP_008831652.1">
    <property type="nucleotide sequence ID" value="NZ_CP017076.1"/>
</dbReference>
<evidence type="ECO:0000256" key="8">
    <source>
        <dbReference type="ARBA" id="ARBA00023077"/>
    </source>
</evidence>
<dbReference type="AlphaFoldDB" id="A0A031K0P6"/>
<dbReference type="Pfam" id="PF07715">
    <property type="entry name" value="Plug"/>
    <property type="match status" value="1"/>
</dbReference>
<dbReference type="SUPFAM" id="SSF56935">
    <property type="entry name" value="Porins"/>
    <property type="match status" value="1"/>
</dbReference>
<keyword evidence="19" id="KW-1185">Reference proteome</keyword>
<evidence type="ECO:0000313" key="19">
    <source>
        <dbReference type="Proteomes" id="UP000094626"/>
    </source>
</evidence>
<evidence type="ECO:0000256" key="13">
    <source>
        <dbReference type="SAM" id="SignalP"/>
    </source>
</evidence>
<keyword evidence="5 11" id="KW-0812">Transmembrane</keyword>
<proteinExistence type="inferred from homology"/>
<keyword evidence="6" id="KW-0408">Iron</keyword>
<keyword evidence="2 11" id="KW-0813">Transport</keyword>
<dbReference type="InterPro" id="IPR036942">
    <property type="entry name" value="Beta-barrel_TonB_sf"/>
</dbReference>
<dbReference type="GO" id="GO:0006826">
    <property type="term" value="P:iron ion transport"/>
    <property type="evidence" value="ECO:0007669"/>
    <property type="project" value="UniProtKB-KW"/>
</dbReference>
<evidence type="ECO:0000256" key="10">
    <source>
        <dbReference type="ARBA" id="ARBA00023237"/>
    </source>
</evidence>
<dbReference type="OrthoDB" id="7614057at2"/>
<evidence type="ECO:0000256" key="7">
    <source>
        <dbReference type="ARBA" id="ARBA00023065"/>
    </source>
</evidence>
<evidence type="ECO:0000313" key="16">
    <source>
        <dbReference type="EMBL" id="AOR79045.1"/>
    </source>
</evidence>
<organism evidence="17 18">
    <name type="scientific">Novosphingobium resinovorum</name>
    <dbReference type="NCBI Taxonomy" id="158500"/>
    <lineage>
        <taxon>Bacteria</taxon>
        <taxon>Pseudomonadati</taxon>
        <taxon>Pseudomonadota</taxon>
        <taxon>Alphaproteobacteria</taxon>
        <taxon>Sphingomonadales</taxon>
        <taxon>Sphingomonadaceae</taxon>
        <taxon>Novosphingobium</taxon>
    </lineage>
</organism>
<accession>A0A031K0P6</accession>
<dbReference type="PANTHER" id="PTHR32552:SF81">
    <property type="entry name" value="TONB-DEPENDENT OUTER MEMBRANE RECEPTOR"/>
    <property type="match status" value="1"/>
</dbReference>
<dbReference type="InterPro" id="IPR012910">
    <property type="entry name" value="Plug_dom"/>
</dbReference>
<feature type="chain" id="PRO_5014496938" evidence="13">
    <location>
        <begin position="25"/>
        <end position="710"/>
    </location>
</feature>
<keyword evidence="16" id="KW-0614">Plasmid</keyword>
<evidence type="ECO:0000256" key="5">
    <source>
        <dbReference type="ARBA" id="ARBA00022692"/>
    </source>
</evidence>
<evidence type="ECO:0000259" key="14">
    <source>
        <dbReference type="Pfam" id="PF00593"/>
    </source>
</evidence>
<keyword evidence="13" id="KW-0732">Signal</keyword>
<evidence type="ECO:0000313" key="17">
    <source>
        <dbReference type="EMBL" id="EZP82759.1"/>
    </source>
</evidence>
<dbReference type="Proteomes" id="UP000024329">
    <property type="component" value="Unassembled WGS sequence"/>
</dbReference>
<evidence type="ECO:0000313" key="18">
    <source>
        <dbReference type="Proteomes" id="UP000024329"/>
    </source>
</evidence>
<dbReference type="InterPro" id="IPR000531">
    <property type="entry name" value="Beta-barrel_TonB"/>
</dbReference>
<dbReference type="GO" id="GO:0009279">
    <property type="term" value="C:cell outer membrane"/>
    <property type="evidence" value="ECO:0007669"/>
    <property type="project" value="UniProtKB-SubCell"/>
</dbReference>
<keyword evidence="7" id="KW-0406">Ion transport</keyword>
<dbReference type="PROSITE" id="PS52016">
    <property type="entry name" value="TONB_DEPENDENT_REC_3"/>
    <property type="match status" value="1"/>
</dbReference>
<reference evidence="16" key="2">
    <citation type="submission" date="2016-08" db="EMBL/GenBank/DDBJ databases">
        <authorList>
            <person name="Seilhamer J.J."/>
        </authorList>
    </citation>
    <scope>NUCLEOTIDE SEQUENCE [LARGE SCALE GENOMIC DNA]</scope>
    <source>
        <strain evidence="16">SA1</strain>
        <plasmid evidence="16">pSA1</plasmid>
    </source>
</reference>
<dbReference type="PATRIC" id="fig|158500.4.peg.1724"/>
<protein>
    <submittedName>
        <fullName evidence="17">TonB-dependent receptor</fullName>
    </submittedName>
</protein>
<feature type="signal peptide" evidence="13">
    <location>
        <begin position="1"/>
        <end position="24"/>
    </location>
</feature>
<comment type="subcellular location">
    <subcellularLocation>
        <location evidence="1 11">Cell outer membrane</location>
        <topology evidence="1 11">Multi-pass membrane protein</topology>
    </subcellularLocation>
</comment>
<dbReference type="Pfam" id="PF00593">
    <property type="entry name" value="TonB_dep_Rec_b-barrel"/>
    <property type="match status" value="1"/>
</dbReference>
<evidence type="ECO:0000256" key="2">
    <source>
        <dbReference type="ARBA" id="ARBA00022448"/>
    </source>
</evidence>
<dbReference type="Proteomes" id="UP000094626">
    <property type="component" value="Plasmid pSA1"/>
</dbReference>
<dbReference type="EMBL" id="JFYZ01000005">
    <property type="protein sequence ID" value="EZP82759.1"/>
    <property type="molecule type" value="Genomic_DNA"/>
</dbReference>
<sequence>MLKRLTFTASALSIAAAFAQPAFAQNAGTDSASAADGASEGLGEIVVTATKRETSAQSTPIAMTVASGEELSKAGVTDVNALSNIAPTVNIAQNNANTMITIRGVSSRDYSETGDPAVAVSVDNFYLQRAFALNAAMFDVERIEVLRGPQGTLYGRNATAGAVNIATVKPTDDWKLDAAAEIGNYGTLNFDVGATVPVSDTLSFRFAGTRKTHEGYRDNPGLKDGDDGNVTGGRVHALWTPTSRLSILVTGEMTRVDGVGSTIKAVPYTDVNSDGSLEIGSSKKFELNNQGYTRIRTKAVRTAISYDMDFATLSFFGGFQKSTLNRDNDQDGGTLYNYGFQQNEDVKDQNYELRLSSNNKTGFTWQVGGYFFKETDALLTYFQVHGLAVDPFNFYTFDYDVGSKSKAVFAQVGYDLTDKLKLEAGVRYTKDNKYQVGYNDIAGAYSTLDNHYSGDQVTWHFGANYQVTPDNLFYAKVDKGYKAGGYTTNSSFGPEQIIAYEIGTKNRFLNNTLQVNLSGFYYDYKDLQTQQEDPATALVYTLNAGKARVWGAELETLWQVTPDTRIDANVAWLDAKYAEFCTVTAASCPAASDLSGNRLTQAPEWTLSGGIQHDFHLLGGTLTPRVQTRYQSKSYFTFYNTAAEQQGAYWKSDAQVTYTPDDGPFSITAYVRNIENNTILTANSNAGYASAYLVQFAPPRTYGARLTYSF</sequence>
<keyword evidence="8 12" id="KW-0798">TonB box</keyword>
<evidence type="ECO:0000259" key="15">
    <source>
        <dbReference type="Pfam" id="PF07715"/>
    </source>
</evidence>
<evidence type="ECO:0000256" key="11">
    <source>
        <dbReference type="PROSITE-ProRule" id="PRU01360"/>
    </source>
</evidence>
<evidence type="ECO:0000256" key="6">
    <source>
        <dbReference type="ARBA" id="ARBA00023004"/>
    </source>
</evidence>
<evidence type="ECO:0000256" key="12">
    <source>
        <dbReference type="RuleBase" id="RU003357"/>
    </source>
</evidence>
<gene>
    <name evidence="16" type="ORF">BES08_19305</name>
    <name evidence="17" type="ORF">BV97_01683</name>
</gene>
<comment type="similarity">
    <text evidence="11 12">Belongs to the TonB-dependent receptor family.</text>
</comment>
<keyword evidence="10 11" id="KW-0998">Cell outer membrane</keyword>
<evidence type="ECO:0000256" key="9">
    <source>
        <dbReference type="ARBA" id="ARBA00023136"/>
    </source>
</evidence>
<dbReference type="CDD" id="cd01347">
    <property type="entry name" value="ligand_gated_channel"/>
    <property type="match status" value="1"/>
</dbReference>
<dbReference type="Gene3D" id="2.40.170.20">
    <property type="entry name" value="TonB-dependent receptor, beta-barrel domain"/>
    <property type="match status" value="1"/>
</dbReference>
<geneLocation type="plasmid" evidence="16 19">
    <name>pSA1</name>
</geneLocation>
<keyword evidence="3 11" id="KW-1134">Transmembrane beta strand</keyword>
<keyword evidence="17" id="KW-0675">Receptor</keyword>
<dbReference type="EMBL" id="CP017076">
    <property type="protein sequence ID" value="AOR79045.1"/>
    <property type="molecule type" value="Genomic_DNA"/>
</dbReference>
<reference evidence="17 18" key="1">
    <citation type="submission" date="2014-03" db="EMBL/GenBank/DDBJ databases">
        <title>Whole genome sequence of Novosphingobium resinovorum KF1.</title>
        <authorList>
            <person name="Gan H.M."/>
            <person name="Gan H.Y."/>
            <person name="Chew T.H."/>
            <person name="Savka M.A."/>
        </authorList>
    </citation>
    <scope>NUCLEOTIDE SEQUENCE [LARGE SCALE GENOMIC DNA]</scope>
    <source>
        <strain evidence="17 18">KF1</strain>
    </source>
</reference>
<name>A0A031K0P6_9SPHN</name>
<feature type="domain" description="TonB-dependent receptor-like beta-barrel" evidence="14">
    <location>
        <begin position="287"/>
        <end position="674"/>
    </location>
</feature>
<dbReference type="PANTHER" id="PTHR32552">
    <property type="entry name" value="FERRICHROME IRON RECEPTOR-RELATED"/>
    <property type="match status" value="1"/>
</dbReference>
<reference evidence="19" key="3">
    <citation type="journal article" date="2017" name="J. Biotechnol.">
        <title>Complete genome sequence of Novosphingobium resinovorum SA1, a versatile xenobiotic-degrading bacterium capable of utilizing sulfanilic acid.</title>
        <authorList>
            <person name="Hegedus B."/>
            <person name="Kos P.B."/>
            <person name="Balint B."/>
            <person name="Maroti G."/>
            <person name="Gan H.M."/>
            <person name="Perei K."/>
            <person name="Rakhely G."/>
        </authorList>
    </citation>
    <scope>NUCLEOTIDE SEQUENCE [LARGE SCALE GENOMIC DNA]</scope>
    <source>
        <strain evidence="19">SA1</strain>
    </source>
</reference>
<keyword evidence="4" id="KW-0410">Iron transport</keyword>